<evidence type="ECO:0000313" key="2">
    <source>
        <dbReference type="EMBL" id="KIM91616.1"/>
    </source>
</evidence>
<dbReference type="Proteomes" id="UP000054166">
    <property type="component" value="Unassembled WGS sequence"/>
</dbReference>
<dbReference type="InParanoid" id="A0A0C3GM85"/>
<dbReference type="STRING" id="765440.A0A0C3GM85"/>
<dbReference type="Pfam" id="PF05018">
    <property type="entry name" value="CFA20_dom"/>
    <property type="match status" value="1"/>
</dbReference>
<dbReference type="EMBL" id="KN832971">
    <property type="protein sequence ID" value="KIM91616.1"/>
    <property type="molecule type" value="Genomic_DNA"/>
</dbReference>
<sequence length="263" mass="28928">MFAASMQPSVVSLFSSTGSDPLALFTVNKDVSLPSDSVVHLLNDSSLLPAPPSPAIIISAPCPDDASPGHSLDQSVLHIQSPTLHTTFMQCPPINESLAGSRVPRRKDLGMKHPWIHIQVRNLGREWSFEVGLVDHSGRLGVVRCSTFQKSPRLKLPVNSTSPPILHLPLSFPPSSSRPLTAWSTIALHLPRLLPQFSSLAAAAHESELESPRNRRTIPMLPSGHYSHVSYVRVYATCRLRRIWFSEAGPSQKLPWEFELYGA</sequence>
<name>A0A0C3GM85_PILCF</name>
<gene>
    <name evidence="2" type="ORF">PILCRDRAFT_758</name>
</gene>
<dbReference type="HOGENOM" id="CLU_049208_0_0_1"/>
<protein>
    <recommendedName>
        <fullName evidence="1">CFA20 domain-containing protein</fullName>
    </recommendedName>
</protein>
<evidence type="ECO:0000259" key="1">
    <source>
        <dbReference type="Pfam" id="PF05018"/>
    </source>
</evidence>
<accession>A0A0C3GM85</accession>
<dbReference type="AlphaFoldDB" id="A0A0C3GM85"/>
<reference evidence="2 3" key="1">
    <citation type="submission" date="2014-04" db="EMBL/GenBank/DDBJ databases">
        <authorList>
            <consortium name="DOE Joint Genome Institute"/>
            <person name="Kuo A."/>
            <person name="Tarkka M."/>
            <person name="Buscot F."/>
            <person name="Kohler A."/>
            <person name="Nagy L.G."/>
            <person name="Floudas D."/>
            <person name="Copeland A."/>
            <person name="Barry K.W."/>
            <person name="Cichocki N."/>
            <person name="Veneault-Fourrey C."/>
            <person name="LaButti K."/>
            <person name="Lindquist E.A."/>
            <person name="Lipzen A."/>
            <person name="Lundell T."/>
            <person name="Morin E."/>
            <person name="Murat C."/>
            <person name="Sun H."/>
            <person name="Tunlid A."/>
            <person name="Henrissat B."/>
            <person name="Grigoriev I.V."/>
            <person name="Hibbett D.S."/>
            <person name="Martin F."/>
            <person name="Nordberg H.P."/>
            <person name="Cantor M.N."/>
            <person name="Hua S.X."/>
        </authorList>
    </citation>
    <scope>NUCLEOTIDE SEQUENCE [LARGE SCALE GENOMIC DNA]</scope>
    <source>
        <strain evidence="2 3">F 1598</strain>
    </source>
</reference>
<organism evidence="2 3">
    <name type="scientific">Piloderma croceum (strain F 1598)</name>
    <dbReference type="NCBI Taxonomy" id="765440"/>
    <lineage>
        <taxon>Eukaryota</taxon>
        <taxon>Fungi</taxon>
        <taxon>Dikarya</taxon>
        <taxon>Basidiomycota</taxon>
        <taxon>Agaricomycotina</taxon>
        <taxon>Agaricomycetes</taxon>
        <taxon>Agaricomycetidae</taxon>
        <taxon>Atheliales</taxon>
        <taxon>Atheliaceae</taxon>
        <taxon>Piloderma</taxon>
    </lineage>
</organism>
<dbReference type="InterPro" id="IPR040441">
    <property type="entry name" value="CFA20/CFAP20DC"/>
</dbReference>
<dbReference type="PANTHER" id="PTHR12458">
    <property type="entry name" value="ORF PROTEIN"/>
    <property type="match status" value="1"/>
</dbReference>
<dbReference type="InterPro" id="IPR007714">
    <property type="entry name" value="CFA20_dom"/>
</dbReference>
<feature type="domain" description="CFA20" evidence="1">
    <location>
        <begin position="71"/>
        <end position="155"/>
    </location>
</feature>
<proteinExistence type="predicted"/>
<keyword evidence="3" id="KW-1185">Reference proteome</keyword>
<dbReference type="OrthoDB" id="7486196at2759"/>
<evidence type="ECO:0000313" key="3">
    <source>
        <dbReference type="Proteomes" id="UP000054166"/>
    </source>
</evidence>
<reference evidence="3" key="2">
    <citation type="submission" date="2015-01" db="EMBL/GenBank/DDBJ databases">
        <title>Evolutionary Origins and Diversification of the Mycorrhizal Mutualists.</title>
        <authorList>
            <consortium name="DOE Joint Genome Institute"/>
            <consortium name="Mycorrhizal Genomics Consortium"/>
            <person name="Kohler A."/>
            <person name="Kuo A."/>
            <person name="Nagy L.G."/>
            <person name="Floudas D."/>
            <person name="Copeland A."/>
            <person name="Barry K.W."/>
            <person name="Cichocki N."/>
            <person name="Veneault-Fourrey C."/>
            <person name="LaButti K."/>
            <person name="Lindquist E.A."/>
            <person name="Lipzen A."/>
            <person name="Lundell T."/>
            <person name="Morin E."/>
            <person name="Murat C."/>
            <person name="Riley R."/>
            <person name="Ohm R."/>
            <person name="Sun H."/>
            <person name="Tunlid A."/>
            <person name="Henrissat B."/>
            <person name="Grigoriev I.V."/>
            <person name="Hibbett D.S."/>
            <person name="Martin F."/>
        </authorList>
    </citation>
    <scope>NUCLEOTIDE SEQUENCE [LARGE SCALE GENOMIC DNA]</scope>
    <source>
        <strain evidence="3">F 1598</strain>
    </source>
</reference>